<dbReference type="EMBL" id="LANI01000001">
    <property type="protein sequence ID" value="KKJ78615.1"/>
    <property type="molecule type" value="Genomic_DNA"/>
</dbReference>
<dbReference type="Proteomes" id="UP000034491">
    <property type="component" value="Unassembled WGS sequence"/>
</dbReference>
<name>A0A0M2RF23_9PROT</name>
<feature type="transmembrane region" description="Helical" evidence="1">
    <location>
        <begin position="16"/>
        <end position="37"/>
    </location>
</feature>
<dbReference type="STRING" id="1549748.WH95_00495"/>
<keyword evidence="1" id="KW-0472">Membrane</keyword>
<evidence type="ECO:0000313" key="2">
    <source>
        <dbReference type="EMBL" id="KKJ78615.1"/>
    </source>
</evidence>
<keyword evidence="3" id="KW-1185">Reference proteome</keyword>
<dbReference type="AlphaFoldDB" id="A0A0M2RF23"/>
<keyword evidence="1" id="KW-0812">Transmembrane</keyword>
<reference evidence="2 3" key="1">
    <citation type="submission" date="2015-03" db="EMBL/GenBank/DDBJ databases">
        <title>Genome sequence of Kiloniella sp. P1-1, isolated from the gut microflora of Pacific white shrimp, Penaeus vannamei.</title>
        <authorList>
            <person name="Shao Z."/>
            <person name="Wang L."/>
            <person name="Li X."/>
        </authorList>
    </citation>
    <scope>NUCLEOTIDE SEQUENCE [LARGE SCALE GENOMIC DNA]</scope>
    <source>
        <strain evidence="2 3">P1-1</strain>
    </source>
</reference>
<accession>A0A0M2RF23</accession>
<dbReference type="OrthoDB" id="8478630at2"/>
<evidence type="ECO:0000256" key="1">
    <source>
        <dbReference type="SAM" id="Phobius"/>
    </source>
</evidence>
<proteinExistence type="predicted"/>
<protein>
    <submittedName>
        <fullName evidence="2">Uncharacterized protein</fullName>
    </submittedName>
</protein>
<feature type="transmembrane region" description="Helical" evidence="1">
    <location>
        <begin position="100"/>
        <end position="119"/>
    </location>
</feature>
<evidence type="ECO:0000313" key="3">
    <source>
        <dbReference type="Proteomes" id="UP000034491"/>
    </source>
</evidence>
<feature type="transmembrane region" description="Helical" evidence="1">
    <location>
        <begin position="69"/>
        <end position="93"/>
    </location>
</feature>
<comment type="caution">
    <text evidence="2">The sequence shown here is derived from an EMBL/GenBank/DDBJ whole genome shotgun (WGS) entry which is preliminary data.</text>
</comment>
<gene>
    <name evidence="2" type="ORF">WH95_00495</name>
</gene>
<sequence length="190" mass="22158">MTAIQSRFKGIEFKRVLKAFVISMLVLFFLTFAYEFIDKLYYDFTLIDEANPQKVTLLLDRALELVIKFSLYLILYHIPSNLPVLLGGLVLNFFKVKRIIWTYLLFVICFISYDIYSLFDFMHPREGTSSFGYSTRDCVAIVDYVRTACGYEIWVKGFIRNLVEALIGAAVYLRFYHKGTNANVRQMAVK</sequence>
<keyword evidence="1" id="KW-1133">Transmembrane helix</keyword>
<organism evidence="2 3">
    <name type="scientific">Kiloniella litopenaei</name>
    <dbReference type="NCBI Taxonomy" id="1549748"/>
    <lineage>
        <taxon>Bacteria</taxon>
        <taxon>Pseudomonadati</taxon>
        <taxon>Pseudomonadota</taxon>
        <taxon>Alphaproteobacteria</taxon>
        <taxon>Rhodospirillales</taxon>
        <taxon>Kiloniellaceae</taxon>
        <taxon>Kiloniella</taxon>
    </lineage>
</organism>